<organism evidence="2 3">
    <name type="scientific">Mammaliicoccus sciuri</name>
    <name type="common">Staphylococcus sciuri</name>
    <dbReference type="NCBI Taxonomy" id="1296"/>
    <lineage>
        <taxon>Bacteria</taxon>
        <taxon>Bacillati</taxon>
        <taxon>Bacillota</taxon>
        <taxon>Bacilli</taxon>
        <taxon>Bacillales</taxon>
        <taxon>Staphylococcaceae</taxon>
        <taxon>Mammaliicoccus</taxon>
    </lineage>
</organism>
<sequence length="400" mass="44230">MILNAFINKDETWLLWAILVGIAAISIFLEQRYQFAAKLTGAIIALVGAMILSNLNIIPIESPVYDQVWEYVIPLAIPLLLFRSNIFKIWKESRRLLFIFLISSVGTVVGVGAGFLLLHQFIPELDKIGAMMTGSYIGGGVNFAALSTKFQTPGELVSATVVADNSVMAFYFIVLITLPNMTFIKKYFKRLYNSNDDANSNQAEAYWKRNEISLKDIAYSISIAFVLVAISFKISELVNEYIPKNNHFMEILVSIIGDQFLLLTTLTLITVAMFSKFFEDLNASDELGTFLIYIFFVVIGVPASIPIIIKTAPLLFIFVAVILIFNLSITLCFGKLFKFNIEEMLLASNANAGGPTTAAALAISKGWQGLVGPILIIGTLGYVIGNYVGTLMGYFLSQFM</sequence>
<dbReference type="RefSeq" id="WP_088592362.1">
    <property type="nucleotide sequence ID" value="NZ_CP022046.2"/>
</dbReference>
<proteinExistence type="predicted"/>
<dbReference type="EMBL" id="CP022046">
    <property type="protein sequence ID" value="ASE34198.1"/>
    <property type="molecule type" value="Genomic_DNA"/>
</dbReference>
<feature type="transmembrane region" description="Helical" evidence="1">
    <location>
        <begin position="370"/>
        <end position="396"/>
    </location>
</feature>
<dbReference type="Proteomes" id="UP000197058">
    <property type="component" value="Chromosome"/>
</dbReference>
<feature type="transmembrane region" description="Helical" evidence="1">
    <location>
        <begin position="290"/>
        <end position="309"/>
    </location>
</feature>
<dbReference type="Pfam" id="PF05684">
    <property type="entry name" value="DUF819"/>
    <property type="match status" value="1"/>
</dbReference>
<feature type="transmembrane region" description="Helical" evidence="1">
    <location>
        <begin position="12"/>
        <end position="29"/>
    </location>
</feature>
<feature type="transmembrane region" description="Helical" evidence="1">
    <location>
        <begin position="255"/>
        <end position="278"/>
    </location>
</feature>
<dbReference type="InterPro" id="IPR008537">
    <property type="entry name" value="DUF819"/>
</dbReference>
<dbReference type="PANTHER" id="PTHR34289">
    <property type="entry name" value="PROTEIN, PUTATIVE (DUF819)-RELATED"/>
    <property type="match status" value="1"/>
</dbReference>
<dbReference type="PANTHER" id="PTHR34289:SF8">
    <property type="entry name" value="DUF819 DOMAIN-CONTAINING PROTEIN"/>
    <property type="match status" value="1"/>
</dbReference>
<evidence type="ECO:0000313" key="3">
    <source>
        <dbReference type="Proteomes" id="UP000197058"/>
    </source>
</evidence>
<protein>
    <submittedName>
        <fullName evidence="2">DUF819 domain-containing protein</fullName>
    </submittedName>
</protein>
<evidence type="ECO:0000256" key="1">
    <source>
        <dbReference type="SAM" id="Phobius"/>
    </source>
</evidence>
<keyword evidence="1" id="KW-0472">Membrane</keyword>
<feature type="transmembrane region" description="Helical" evidence="1">
    <location>
        <begin position="315"/>
        <end position="337"/>
    </location>
</feature>
<feature type="transmembrane region" description="Helical" evidence="1">
    <location>
        <begin position="166"/>
        <end position="184"/>
    </location>
</feature>
<accession>A0AAI8GTP4</accession>
<name>A0AAI8GTP4_MAMSC</name>
<reference evidence="3" key="1">
    <citation type="submission" date="2017-06" db="EMBL/GenBank/DDBJ databases">
        <title>FDA dAtabase for Regulatory Grade micrObial Sequences (FDA-ARGOS): Supporting development and validation of Infectious Disease Dx tests.</title>
        <authorList>
            <person name="Goldberg B."/>
            <person name="Campos J."/>
            <person name="Tallon L."/>
            <person name="Sadzewicz L."/>
            <person name="Sengamalay N."/>
            <person name="Ott S."/>
            <person name="Godinez A."/>
            <person name="Nagaraj S."/>
            <person name="Vavikolanu K."/>
            <person name="Nadendla S."/>
            <person name="George J."/>
            <person name="Geyer C."/>
            <person name="Sichtig H."/>
        </authorList>
    </citation>
    <scope>NUCLEOTIDE SEQUENCE [LARGE SCALE GENOMIC DNA]</scope>
    <source>
        <strain evidence="3">FDAARGOS_285</strain>
    </source>
</reference>
<feature type="transmembrane region" description="Helical" evidence="1">
    <location>
        <begin position="71"/>
        <end position="90"/>
    </location>
</feature>
<keyword evidence="1" id="KW-0812">Transmembrane</keyword>
<dbReference type="AlphaFoldDB" id="A0AAI8GTP4"/>
<feature type="transmembrane region" description="Helical" evidence="1">
    <location>
        <begin position="217"/>
        <end position="235"/>
    </location>
</feature>
<keyword evidence="1" id="KW-1133">Transmembrane helix</keyword>
<feature type="transmembrane region" description="Helical" evidence="1">
    <location>
        <begin position="97"/>
        <end position="122"/>
    </location>
</feature>
<feature type="transmembrane region" description="Helical" evidence="1">
    <location>
        <begin position="41"/>
        <end position="59"/>
    </location>
</feature>
<gene>
    <name evidence="2" type="ORF">CEP64_06275</name>
</gene>
<evidence type="ECO:0000313" key="2">
    <source>
        <dbReference type="EMBL" id="ASE34198.1"/>
    </source>
</evidence>
<dbReference type="KEGG" id="sscu:CEP64_06275"/>